<evidence type="ECO:0000256" key="5">
    <source>
        <dbReference type="ARBA" id="ARBA00015522"/>
    </source>
</evidence>
<feature type="region of interest" description="Disordered" evidence="8">
    <location>
        <begin position="177"/>
        <end position="196"/>
    </location>
</feature>
<comment type="function">
    <text evidence="1">Involved in the biogenesis of the 60S ribosomal subunit.</text>
</comment>
<dbReference type="InterPro" id="IPR019002">
    <property type="entry name" value="Ribosome_biogenesis_Nop16"/>
</dbReference>
<evidence type="ECO:0000256" key="2">
    <source>
        <dbReference type="ARBA" id="ARBA00004604"/>
    </source>
</evidence>
<evidence type="ECO:0000256" key="8">
    <source>
        <dbReference type="SAM" id="MobiDB-lite"/>
    </source>
</evidence>
<comment type="subunit">
    <text evidence="4">Component of the pre-66S ribosomal particle.</text>
</comment>
<proteinExistence type="inferred from homology"/>
<dbReference type="GO" id="GO:1990904">
    <property type="term" value="C:ribonucleoprotein complex"/>
    <property type="evidence" value="ECO:0007669"/>
    <property type="project" value="UniProtKB-KW"/>
</dbReference>
<reference evidence="9 10" key="1">
    <citation type="submission" date="2019-04" db="EMBL/GenBank/DDBJ databases">
        <title>Friends and foes A comparative genomics study of 23 Aspergillus species from section Flavi.</title>
        <authorList>
            <consortium name="DOE Joint Genome Institute"/>
            <person name="Kjaerbolling I."/>
            <person name="Vesth T."/>
            <person name="Frisvad J.C."/>
            <person name="Nybo J.L."/>
            <person name="Theobald S."/>
            <person name="Kildgaard S."/>
            <person name="Isbrandt T."/>
            <person name="Kuo A."/>
            <person name="Sato A."/>
            <person name="Lyhne E.K."/>
            <person name="Kogle M.E."/>
            <person name="Wiebenga A."/>
            <person name="Kun R.S."/>
            <person name="Lubbers R.J."/>
            <person name="Makela M.R."/>
            <person name="Barry K."/>
            <person name="Chovatia M."/>
            <person name="Clum A."/>
            <person name="Daum C."/>
            <person name="Haridas S."/>
            <person name="He G."/>
            <person name="LaButti K."/>
            <person name="Lipzen A."/>
            <person name="Mondo S."/>
            <person name="Riley R."/>
            <person name="Salamov A."/>
            <person name="Simmons B.A."/>
            <person name="Magnuson J.K."/>
            <person name="Henrissat B."/>
            <person name="Mortensen U.H."/>
            <person name="Larsen T.O."/>
            <person name="Devries R.P."/>
            <person name="Grigoriev I.V."/>
            <person name="Machida M."/>
            <person name="Baker S.E."/>
            <person name="Andersen M.R."/>
        </authorList>
    </citation>
    <scope>NUCLEOTIDE SEQUENCE [LARGE SCALE GENOMIC DNA]</scope>
    <source>
        <strain evidence="9 10">CBS 151.66</strain>
    </source>
</reference>
<comment type="similarity">
    <text evidence="3">Belongs to the NOP16 family.</text>
</comment>
<keyword evidence="10" id="KW-1185">Reference proteome</keyword>
<evidence type="ECO:0000256" key="4">
    <source>
        <dbReference type="ARBA" id="ARBA00011187"/>
    </source>
</evidence>
<feature type="compositionally biased region" description="Basic residues" evidence="8">
    <location>
        <begin position="1"/>
        <end position="10"/>
    </location>
</feature>
<feature type="region of interest" description="Disordered" evidence="8">
    <location>
        <begin position="1"/>
        <end position="23"/>
    </location>
</feature>
<feature type="region of interest" description="Disordered" evidence="8">
    <location>
        <begin position="219"/>
        <end position="244"/>
    </location>
</feature>
<evidence type="ECO:0000256" key="6">
    <source>
        <dbReference type="ARBA" id="ARBA00023242"/>
    </source>
</evidence>
<evidence type="ECO:0000256" key="3">
    <source>
        <dbReference type="ARBA" id="ARBA00008479"/>
    </source>
</evidence>
<dbReference type="Pfam" id="PF09420">
    <property type="entry name" value="Nop16"/>
    <property type="match status" value="1"/>
</dbReference>
<evidence type="ECO:0000256" key="7">
    <source>
        <dbReference type="ARBA" id="ARBA00023274"/>
    </source>
</evidence>
<dbReference type="OrthoDB" id="285729at2759"/>
<feature type="compositionally biased region" description="Low complexity" evidence="8">
    <location>
        <begin position="141"/>
        <end position="150"/>
    </location>
</feature>
<name>A0A5N5WYG6_9EURO</name>
<organism evidence="9 10">
    <name type="scientific">Aspergillus leporis</name>
    <dbReference type="NCBI Taxonomy" id="41062"/>
    <lineage>
        <taxon>Eukaryota</taxon>
        <taxon>Fungi</taxon>
        <taxon>Dikarya</taxon>
        <taxon>Ascomycota</taxon>
        <taxon>Pezizomycotina</taxon>
        <taxon>Eurotiomycetes</taxon>
        <taxon>Eurotiomycetidae</taxon>
        <taxon>Eurotiales</taxon>
        <taxon>Aspergillaceae</taxon>
        <taxon>Aspergillus</taxon>
        <taxon>Aspergillus subgen. Circumdati</taxon>
    </lineage>
</organism>
<dbReference type="PANTHER" id="PTHR13243:SF1">
    <property type="entry name" value="NUCLEOLAR PROTEIN 16"/>
    <property type="match status" value="1"/>
</dbReference>
<protein>
    <recommendedName>
        <fullName evidence="5">Nucleolar protein 16</fullName>
    </recommendedName>
</protein>
<evidence type="ECO:0000313" key="10">
    <source>
        <dbReference type="Proteomes" id="UP000326565"/>
    </source>
</evidence>
<dbReference type="Proteomes" id="UP000326565">
    <property type="component" value="Unassembled WGS sequence"/>
</dbReference>
<accession>A0A5N5WYG6</accession>
<evidence type="ECO:0000256" key="1">
    <source>
        <dbReference type="ARBA" id="ARBA00002889"/>
    </source>
</evidence>
<dbReference type="GO" id="GO:0005730">
    <property type="term" value="C:nucleolus"/>
    <property type="evidence" value="ECO:0007669"/>
    <property type="project" value="UniProtKB-SubCell"/>
</dbReference>
<evidence type="ECO:0000313" key="9">
    <source>
        <dbReference type="EMBL" id="KAB8072745.1"/>
    </source>
</evidence>
<keyword evidence="6" id="KW-0539">Nucleus</keyword>
<keyword evidence="7" id="KW-0687">Ribonucleoprotein</keyword>
<dbReference type="EMBL" id="ML732240">
    <property type="protein sequence ID" value="KAB8072745.1"/>
    <property type="molecule type" value="Genomic_DNA"/>
</dbReference>
<gene>
    <name evidence="9" type="ORF">BDV29DRAFT_158255</name>
</gene>
<dbReference type="PANTHER" id="PTHR13243">
    <property type="entry name" value="HSPC111 PROTEIN-RELATED"/>
    <property type="match status" value="1"/>
</dbReference>
<comment type="subcellular location">
    <subcellularLocation>
        <location evidence="2">Nucleus</location>
        <location evidence="2">Nucleolus</location>
    </subcellularLocation>
</comment>
<dbReference type="AlphaFoldDB" id="A0A5N5WYG6"/>
<dbReference type="GO" id="GO:0042273">
    <property type="term" value="P:ribosomal large subunit biogenesis"/>
    <property type="evidence" value="ECO:0007669"/>
    <property type="project" value="TreeGrafter"/>
</dbReference>
<feature type="region of interest" description="Disordered" evidence="8">
    <location>
        <begin position="134"/>
        <end position="169"/>
    </location>
</feature>
<sequence length="244" mass="27636">MGNPRQKAKLRSSLPKQKPKRTGILKSGKKKINMLGNAIIAENWDRNLTLTQNYRRLGLVHRLNTATGGSEKRLKKDGEGVEELPEDSLHIKSSAQSAAKKHLGLGETKVERDPETGKIIRVIHPGDEDMIEVAGRKVRRSNPLNDPLNDSSDDDMEDTQPQKKGRAATTIVQQLERQADQEGQAVKAKKPRHLSPREVEWVTRLIERHGDNLTAMARDRKLNPMQQTEGDLRRRIRKFKESQS</sequence>